<accession>A0A543AP97</accession>
<organism evidence="2 3">
    <name type="scientific">Enteractinococcus coprophilus</name>
    <dbReference type="NCBI Taxonomy" id="1027633"/>
    <lineage>
        <taxon>Bacteria</taxon>
        <taxon>Bacillati</taxon>
        <taxon>Actinomycetota</taxon>
        <taxon>Actinomycetes</taxon>
        <taxon>Micrococcales</taxon>
        <taxon>Micrococcaceae</taxon>
    </lineage>
</organism>
<sequence>MHRQLFFLEADSTISESSPSGLEILLTSALVVAIVTGLFNWFLAFRRSREEERTRKRELYAQAFATYTEYKEYPYVIRRRNHEKPAEERIRISEQIRQTQERLNFFLAWTQVESNPIGNAYADLVSEARRRAGTAMKAAWEDPPITEDAHMSIPRSLVDLNGLQAYEVKYFKAIQDHLK</sequence>
<protein>
    <submittedName>
        <fullName evidence="2">Uncharacterized protein</fullName>
    </submittedName>
</protein>
<comment type="caution">
    <text evidence="2">The sequence shown here is derived from an EMBL/GenBank/DDBJ whole genome shotgun (WGS) entry which is preliminary data.</text>
</comment>
<gene>
    <name evidence="2" type="ORF">FB556_0839</name>
</gene>
<feature type="transmembrane region" description="Helical" evidence="1">
    <location>
        <begin position="24"/>
        <end position="45"/>
    </location>
</feature>
<keyword evidence="1" id="KW-1133">Transmembrane helix</keyword>
<dbReference type="EMBL" id="VFOU01000001">
    <property type="protein sequence ID" value="TQL74375.1"/>
    <property type="molecule type" value="Genomic_DNA"/>
</dbReference>
<dbReference type="OrthoDB" id="4965381at2"/>
<evidence type="ECO:0000313" key="3">
    <source>
        <dbReference type="Proteomes" id="UP000319746"/>
    </source>
</evidence>
<reference evidence="2 3" key="1">
    <citation type="submission" date="2019-06" db="EMBL/GenBank/DDBJ databases">
        <title>Sequencing the genomes of 1000 actinobacteria strains.</title>
        <authorList>
            <person name="Klenk H.-P."/>
        </authorList>
    </citation>
    <scope>NUCLEOTIDE SEQUENCE [LARGE SCALE GENOMIC DNA]</scope>
    <source>
        <strain evidence="2 3">DSM 24083</strain>
    </source>
</reference>
<dbReference type="AlphaFoldDB" id="A0A543AP97"/>
<evidence type="ECO:0000313" key="2">
    <source>
        <dbReference type="EMBL" id="TQL74375.1"/>
    </source>
</evidence>
<name>A0A543AP97_9MICC</name>
<proteinExistence type="predicted"/>
<dbReference type="RefSeq" id="WP_141864955.1">
    <property type="nucleotide sequence ID" value="NZ_BAABAN010000001.1"/>
</dbReference>
<keyword evidence="3" id="KW-1185">Reference proteome</keyword>
<evidence type="ECO:0000256" key="1">
    <source>
        <dbReference type="SAM" id="Phobius"/>
    </source>
</evidence>
<keyword evidence="1" id="KW-0472">Membrane</keyword>
<keyword evidence="1" id="KW-0812">Transmembrane</keyword>
<dbReference type="Proteomes" id="UP000319746">
    <property type="component" value="Unassembled WGS sequence"/>
</dbReference>